<feature type="binding site" evidence="6">
    <location>
        <position position="122"/>
    </location>
    <ligand>
        <name>FAD</name>
        <dbReference type="ChEBI" id="CHEBI:57692"/>
    </ligand>
</feature>
<feature type="binding site" evidence="6">
    <location>
        <position position="326"/>
    </location>
    <ligand>
        <name>FAD</name>
        <dbReference type="ChEBI" id="CHEBI:57692"/>
    </ligand>
</feature>
<dbReference type="Pfam" id="PF07992">
    <property type="entry name" value="Pyr_redox_2"/>
    <property type="match status" value="1"/>
</dbReference>
<sequence length="348" mass="38369">MTLELFDVTIVGGGPAGLYAAFYSGMRDLKTKLIDSGDELGGRMRIYKEKMIWDVGGVTPTMGGHLIEQLIAQAKTFDPTIILNAQVTDFEKNGEGQFIITTEDGQQHLSKTLILAVGYGMLSLQKLEVEGADRFEVTNLHYTVQELEQFRGKNIVISGGGDSAVDWANELEKIASQVTVIHRRYDFGGHERNVRTMKNSTVKIVTPYEIKSLQSSDGRCIEKVIVANCETQEEQTVCADAVIINHGFKYDYGKLEQWGLKLSDGCAHVDGKCSTNIAGIYGAGDFTDYDSKVRLITGAFSDAVLAVNSANHFINPQARQVAMVSSHNAIFKEKNKQLGLDDTDYYDN</sequence>
<comment type="caution">
    <text evidence="6">Lacks conserved residue(s) required for the propagation of feature annotation.</text>
</comment>
<dbReference type="OrthoDB" id="9806179at2"/>
<evidence type="ECO:0000313" key="8">
    <source>
        <dbReference type="EMBL" id="PWI26652.1"/>
    </source>
</evidence>
<dbReference type="GO" id="GO:0050660">
    <property type="term" value="F:flavin adenine dinucleotide binding"/>
    <property type="evidence" value="ECO:0007669"/>
    <property type="project" value="UniProtKB-UniRule"/>
</dbReference>
<feature type="binding site" evidence="6">
    <location>
        <position position="285"/>
    </location>
    <ligand>
        <name>FAD</name>
        <dbReference type="ChEBI" id="CHEBI:57692"/>
    </ligand>
</feature>
<evidence type="ECO:0000256" key="1">
    <source>
        <dbReference type="ARBA" id="ARBA00011738"/>
    </source>
</evidence>
<evidence type="ECO:0000256" key="3">
    <source>
        <dbReference type="ARBA" id="ARBA00022827"/>
    </source>
</evidence>
<evidence type="ECO:0000259" key="7">
    <source>
        <dbReference type="Pfam" id="PF07992"/>
    </source>
</evidence>
<dbReference type="InterPro" id="IPR022890">
    <property type="entry name" value="Fd--NADP_Rdtase_type_2"/>
</dbReference>
<dbReference type="Proteomes" id="UP000245938">
    <property type="component" value="Unassembled WGS sequence"/>
</dbReference>
<dbReference type="SUPFAM" id="SSF51905">
    <property type="entry name" value="FAD/NAD(P)-binding domain"/>
    <property type="match status" value="1"/>
</dbReference>
<comment type="similarity">
    <text evidence="6">Belongs to the ferredoxin--NADP reductase type 2 family.</text>
</comment>
<comment type="subunit">
    <text evidence="1 6">Homodimer.</text>
</comment>
<feature type="binding site" evidence="6">
    <location>
        <position position="35"/>
    </location>
    <ligand>
        <name>FAD</name>
        <dbReference type="ChEBI" id="CHEBI:57692"/>
    </ligand>
</feature>
<gene>
    <name evidence="8" type="ORF">DEX24_02510</name>
</gene>
<keyword evidence="3 6" id="KW-0274">FAD</keyword>
<keyword evidence="9" id="KW-1185">Reference proteome</keyword>
<dbReference type="GO" id="GO:0050661">
    <property type="term" value="F:NADP binding"/>
    <property type="evidence" value="ECO:0007669"/>
    <property type="project" value="UniProtKB-UniRule"/>
</dbReference>
<dbReference type="PRINTS" id="PR00368">
    <property type="entry name" value="FADPNR"/>
</dbReference>
<comment type="caution">
    <text evidence="8">The sequence shown here is derived from an EMBL/GenBank/DDBJ whole genome shotgun (WGS) entry which is preliminary data.</text>
</comment>
<evidence type="ECO:0000256" key="4">
    <source>
        <dbReference type="ARBA" id="ARBA00022857"/>
    </source>
</evidence>
<dbReference type="PANTHER" id="PTHR48105">
    <property type="entry name" value="THIOREDOXIN REDUCTASE 1-RELATED-RELATED"/>
    <property type="match status" value="1"/>
</dbReference>
<dbReference type="HAMAP" id="MF_01685">
    <property type="entry name" value="FENR2"/>
    <property type="match status" value="1"/>
</dbReference>
<evidence type="ECO:0000313" key="9">
    <source>
        <dbReference type="Proteomes" id="UP000245938"/>
    </source>
</evidence>
<comment type="catalytic activity">
    <reaction evidence="6">
        <text>2 reduced [2Fe-2S]-[ferredoxin] + NADP(+) + H(+) = 2 oxidized [2Fe-2S]-[ferredoxin] + NADPH</text>
        <dbReference type="Rhea" id="RHEA:20125"/>
        <dbReference type="Rhea" id="RHEA-COMP:10000"/>
        <dbReference type="Rhea" id="RHEA-COMP:10001"/>
        <dbReference type="ChEBI" id="CHEBI:15378"/>
        <dbReference type="ChEBI" id="CHEBI:33737"/>
        <dbReference type="ChEBI" id="CHEBI:33738"/>
        <dbReference type="ChEBI" id="CHEBI:57783"/>
        <dbReference type="ChEBI" id="CHEBI:58349"/>
        <dbReference type="EC" id="1.18.1.2"/>
    </reaction>
</comment>
<feature type="binding site" evidence="6">
    <location>
        <position position="47"/>
    </location>
    <ligand>
        <name>FAD</name>
        <dbReference type="ChEBI" id="CHEBI:57692"/>
    </ligand>
</feature>
<evidence type="ECO:0000256" key="5">
    <source>
        <dbReference type="ARBA" id="ARBA00023002"/>
    </source>
</evidence>
<reference evidence="8 9" key="1">
    <citation type="submission" date="2018-05" db="EMBL/GenBank/DDBJ databases">
        <title>Kurthia sibirica genome sequence.</title>
        <authorList>
            <person name="Maclea K.S."/>
            <person name="Goen A.E."/>
        </authorList>
    </citation>
    <scope>NUCLEOTIDE SEQUENCE [LARGE SCALE GENOMIC DNA]</scope>
    <source>
        <strain evidence="8 9">ATCC 49154</strain>
    </source>
</reference>
<keyword evidence="4 6" id="KW-0521">NADP</keyword>
<dbReference type="RefSeq" id="WP_109304823.1">
    <property type="nucleotide sequence ID" value="NZ_BJUF01000002.1"/>
</dbReference>
<keyword evidence="2 6" id="KW-0285">Flavoprotein</keyword>
<feature type="binding site" evidence="6">
    <location>
        <position position="87"/>
    </location>
    <ligand>
        <name>FAD</name>
        <dbReference type="ChEBI" id="CHEBI:57692"/>
    </ligand>
</feature>
<keyword evidence="5 6" id="KW-0560">Oxidoreductase</keyword>
<evidence type="ECO:0000256" key="2">
    <source>
        <dbReference type="ARBA" id="ARBA00022630"/>
    </source>
</evidence>
<dbReference type="InterPro" id="IPR023753">
    <property type="entry name" value="FAD/NAD-binding_dom"/>
</dbReference>
<feature type="domain" description="FAD/NAD(P)-binding" evidence="7">
    <location>
        <begin position="6"/>
        <end position="301"/>
    </location>
</feature>
<dbReference type="AlphaFoldDB" id="A0A2U3AQ35"/>
<dbReference type="EC" id="1.18.1.2" evidence="6"/>
<comment type="cofactor">
    <cofactor evidence="6">
        <name>FAD</name>
        <dbReference type="ChEBI" id="CHEBI:57692"/>
    </cofactor>
    <text evidence="6">Binds 1 FAD per subunit.</text>
</comment>
<dbReference type="InterPro" id="IPR036188">
    <property type="entry name" value="FAD/NAD-bd_sf"/>
</dbReference>
<protein>
    <recommendedName>
        <fullName evidence="6">Ferredoxin--NADP reductase</fullName>
        <shortName evidence="6">FNR</shortName>
        <shortName evidence="6">Fd-NADP(+) reductase</shortName>
        <ecNumber evidence="6">1.18.1.2</ecNumber>
    </recommendedName>
</protein>
<evidence type="ECO:0000256" key="6">
    <source>
        <dbReference type="HAMAP-Rule" id="MF_01685"/>
    </source>
</evidence>
<dbReference type="PRINTS" id="PR00469">
    <property type="entry name" value="PNDRDTASEII"/>
</dbReference>
<organism evidence="8 9">
    <name type="scientific">Kurthia sibirica</name>
    <dbReference type="NCBI Taxonomy" id="202750"/>
    <lineage>
        <taxon>Bacteria</taxon>
        <taxon>Bacillati</taxon>
        <taxon>Bacillota</taxon>
        <taxon>Bacilli</taxon>
        <taxon>Bacillales</taxon>
        <taxon>Caryophanaceae</taxon>
        <taxon>Kurthia</taxon>
    </lineage>
</organism>
<name>A0A2U3AQ35_9BACL</name>
<dbReference type="EMBL" id="QFVR01000002">
    <property type="protein sequence ID" value="PWI26652.1"/>
    <property type="molecule type" value="Genomic_DNA"/>
</dbReference>
<proteinExistence type="inferred from homology"/>
<dbReference type="InterPro" id="IPR050097">
    <property type="entry name" value="Ferredoxin-NADP_redctase_2"/>
</dbReference>
<accession>A0A2U3AQ35</accession>
<dbReference type="Gene3D" id="3.50.50.60">
    <property type="entry name" value="FAD/NAD(P)-binding domain"/>
    <property type="match status" value="2"/>
</dbReference>
<dbReference type="GO" id="GO:0004324">
    <property type="term" value="F:ferredoxin-NADP+ reductase activity"/>
    <property type="evidence" value="ECO:0007669"/>
    <property type="project" value="UniProtKB-UniRule"/>
</dbReference>